<evidence type="ECO:0000256" key="1">
    <source>
        <dbReference type="SAM" id="MobiDB-lite"/>
    </source>
</evidence>
<dbReference type="Proteomes" id="UP000245697">
    <property type="component" value="Unassembled WGS sequence"/>
</dbReference>
<proteinExistence type="predicted"/>
<feature type="compositionally biased region" description="Low complexity" evidence="1">
    <location>
        <begin position="186"/>
        <end position="210"/>
    </location>
</feature>
<dbReference type="AlphaFoldDB" id="A0A316FV17"/>
<feature type="region of interest" description="Disordered" evidence="1">
    <location>
        <begin position="1"/>
        <end position="52"/>
    </location>
</feature>
<sequence>MARHPPVRLPTPPPVRPPAPANPHRPSVTRRPVPPAERRSARPTRPARPVALPVSAFLAVPRLLRAVPRQAPPVTGRPLISPHSGGLRSGTIRAALHRATEAPSPKGPVPGLSRLRRVTSPSGIPSVGMLPGPGPADPRGERSRCPRRRGRCLHRRPTSSTGYPAQPADGRRPARAVPPERRPAPQRDSGPGRRPSRVPRSPNRPRLVGPPRRPAPGRRAAPGHPRAPAHRG</sequence>
<feature type="compositionally biased region" description="Low complexity" evidence="1">
    <location>
        <begin position="217"/>
        <end position="226"/>
    </location>
</feature>
<keyword evidence="3" id="KW-1185">Reference proteome</keyword>
<dbReference type="EMBL" id="QGGR01000001">
    <property type="protein sequence ID" value="PWK52428.1"/>
    <property type="molecule type" value="Genomic_DNA"/>
</dbReference>
<feature type="compositionally biased region" description="Pro residues" evidence="1">
    <location>
        <begin position="7"/>
        <end position="23"/>
    </location>
</feature>
<protein>
    <submittedName>
        <fullName evidence="2">Uncharacterized protein</fullName>
    </submittedName>
</protein>
<feature type="region of interest" description="Disordered" evidence="1">
    <location>
        <begin position="70"/>
        <end position="232"/>
    </location>
</feature>
<feature type="compositionally biased region" description="Basic residues" evidence="1">
    <location>
        <begin position="145"/>
        <end position="157"/>
    </location>
</feature>
<comment type="caution">
    <text evidence="2">The sequence shown here is derived from an EMBL/GenBank/DDBJ whole genome shotgun (WGS) entry which is preliminary data.</text>
</comment>
<evidence type="ECO:0000313" key="2">
    <source>
        <dbReference type="EMBL" id="PWK52428.1"/>
    </source>
</evidence>
<name>A0A316FV17_9ACTN</name>
<feature type="compositionally biased region" description="Low complexity" evidence="1">
    <location>
        <begin position="43"/>
        <end position="52"/>
    </location>
</feature>
<reference evidence="2 3" key="1">
    <citation type="submission" date="2018-05" db="EMBL/GenBank/DDBJ databases">
        <title>Genomic Encyclopedia of Archaeal and Bacterial Type Strains, Phase II (KMG-II): from individual species to whole genera.</title>
        <authorList>
            <person name="Goeker M."/>
        </authorList>
    </citation>
    <scope>NUCLEOTIDE SEQUENCE [LARGE SCALE GENOMIC DNA]</scope>
    <source>
        <strain evidence="2 3">DSM 45184</strain>
    </source>
</reference>
<evidence type="ECO:0000313" key="3">
    <source>
        <dbReference type="Proteomes" id="UP000245697"/>
    </source>
</evidence>
<organism evidence="2 3">
    <name type="scientific">Actinoplanes xinjiangensis</name>
    <dbReference type="NCBI Taxonomy" id="512350"/>
    <lineage>
        <taxon>Bacteria</taxon>
        <taxon>Bacillati</taxon>
        <taxon>Actinomycetota</taxon>
        <taxon>Actinomycetes</taxon>
        <taxon>Micromonosporales</taxon>
        <taxon>Micromonosporaceae</taxon>
        <taxon>Actinoplanes</taxon>
    </lineage>
</organism>
<gene>
    <name evidence="2" type="ORF">BC793_101437</name>
</gene>
<accession>A0A316FV17</accession>